<name>A0A812JCZ6_9DINO</name>
<dbReference type="PROSITE" id="PS50216">
    <property type="entry name" value="DHHC"/>
    <property type="match status" value="1"/>
</dbReference>
<protein>
    <recommendedName>
        <fullName evidence="4">Protein S-acyltransferase</fullName>
    </recommendedName>
</protein>
<dbReference type="OrthoDB" id="428652at2759"/>
<comment type="caution">
    <text evidence="2">The sequence shown here is derived from an EMBL/GenBank/DDBJ whole genome shotgun (WGS) entry which is preliminary data.</text>
</comment>
<accession>A0A812JCZ6</accession>
<reference evidence="2" key="1">
    <citation type="submission" date="2021-02" db="EMBL/GenBank/DDBJ databases">
        <authorList>
            <person name="Dougan E. K."/>
            <person name="Rhodes N."/>
            <person name="Thang M."/>
            <person name="Chan C."/>
        </authorList>
    </citation>
    <scope>NUCLEOTIDE SEQUENCE</scope>
</reference>
<evidence type="ECO:0000256" key="1">
    <source>
        <dbReference type="SAM" id="Phobius"/>
    </source>
</evidence>
<dbReference type="Proteomes" id="UP000604046">
    <property type="component" value="Unassembled WGS sequence"/>
</dbReference>
<dbReference type="EMBL" id="CAJNDS010000410">
    <property type="protein sequence ID" value="CAE7203462.1"/>
    <property type="molecule type" value="Genomic_DNA"/>
</dbReference>
<sequence>MSIAAIGAMSISTMATRDQPNQPTVPSNLQLPPLPKPNVRKRLLQAATGFLLGSAASVAFTATTIGSISLLDDDSALTSVLSVLVIAESCVAFGCWLAIMLVDPGTVKRSAETTDPLPAKIVSQLASAEPMDSLPMLLVEDGEIFCTQCLVWRKKTTSKDLAGLAHWTCCVPRRRYVELCGHHCEVCQRCVPAFHGHSNMLGTCISNRNIYFLAVLLMMGGMGFMTALCSVFIVFFQRDK</sequence>
<feature type="transmembrane region" description="Helical" evidence="1">
    <location>
        <begin position="77"/>
        <end position="102"/>
    </location>
</feature>
<keyword evidence="1" id="KW-1133">Transmembrane helix</keyword>
<feature type="transmembrane region" description="Helical" evidence="1">
    <location>
        <begin position="210"/>
        <end position="236"/>
    </location>
</feature>
<organism evidence="2 3">
    <name type="scientific">Symbiodinium natans</name>
    <dbReference type="NCBI Taxonomy" id="878477"/>
    <lineage>
        <taxon>Eukaryota</taxon>
        <taxon>Sar</taxon>
        <taxon>Alveolata</taxon>
        <taxon>Dinophyceae</taxon>
        <taxon>Suessiales</taxon>
        <taxon>Symbiodiniaceae</taxon>
        <taxon>Symbiodinium</taxon>
    </lineage>
</organism>
<keyword evidence="3" id="KW-1185">Reference proteome</keyword>
<keyword evidence="1" id="KW-0472">Membrane</keyword>
<evidence type="ECO:0000313" key="2">
    <source>
        <dbReference type="EMBL" id="CAE7203462.1"/>
    </source>
</evidence>
<evidence type="ECO:0008006" key="4">
    <source>
        <dbReference type="Google" id="ProtNLM"/>
    </source>
</evidence>
<feature type="transmembrane region" description="Helical" evidence="1">
    <location>
        <begin position="50"/>
        <end position="71"/>
    </location>
</feature>
<dbReference type="AlphaFoldDB" id="A0A812JCZ6"/>
<proteinExistence type="predicted"/>
<gene>
    <name evidence="2" type="ORF">SNAT2548_LOCUS6231</name>
</gene>
<keyword evidence="1" id="KW-0812">Transmembrane</keyword>
<evidence type="ECO:0000313" key="3">
    <source>
        <dbReference type="Proteomes" id="UP000604046"/>
    </source>
</evidence>